<evidence type="ECO:0000256" key="5">
    <source>
        <dbReference type="ARBA" id="ARBA00022737"/>
    </source>
</evidence>
<gene>
    <name evidence="8" type="ORF">SBAD_LOCUS774</name>
</gene>
<dbReference type="Pfam" id="PF11540">
    <property type="entry name" value="Dynein_IC2"/>
    <property type="match status" value="1"/>
</dbReference>
<dbReference type="OrthoDB" id="4189at2759"/>
<dbReference type="SMART" id="SM00320">
    <property type="entry name" value="WD40"/>
    <property type="match status" value="6"/>
</dbReference>
<keyword evidence="6" id="KW-0206">Cytoskeleton</keyword>
<reference evidence="10" key="1">
    <citation type="submission" date="2016-06" db="UniProtKB">
        <authorList>
            <consortium name="WormBaseParasite"/>
        </authorList>
    </citation>
    <scope>IDENTIFICATION</scope>
</reference>
<proteinExistence type="inferred from homology"/>
<comment type="similarity">
    <text evidence="2">Belongs to the dynein intermediate chain family.</text>
</comment>
<dbReference type="GO" id="GO:0045504">
    <property type="term" value="F:dynein heavy chain binding"/>
    <property type="evidence" value="ECO:0007669"/>
    <property type="project" value="TreeGrafter"/>
</dbReference>
<name>A0A183IAY0_9BILA</name>
<dbReference type="AlphaFoldDB" id="A0A183IAY0"/>
<dbReference type="Pfam" id="PF00400">
    <property type="entry name" value="WD40"/>
    <property type="match status" value="3"/>
</dbReference>
<dbReference type="InterPro" id="IPR025956">
    <property type="entry name" value="DYNC1I1/DYNC1I2"/>
</dbReference>
<evidence type="ECO:0000313" key="8">
    <source>
        <dbReference type="EMBL" id="VDO92059.1"/>
    </source>
</evidence>
<feature type="compositionally biased region" description="Basic and acidic residues" evidence="7">
    <location>
        <begin position="201"/>
        <end position="211"/>
    </location>
</feature>
<dbReference type="InterPro" id="IPR015943">
    <property type="entry name" value="WD40/YVTN_repeat-like_dom_sf"/>
</dbReference>
<dbReference type="SUPFAM" id="SSF50978">
    <property type="entry name" value="WD40 repeat-like"/>
    <property type="match status" value="1"/>
</dbReference>
<dbReference type="InterPro" id="IPR050687">
    <property type="entry name" value="Dynein_IC"/>
</dbReference>
<evidence type="ECO:0000256" key="7">
    <source>
        <dbReference type="SAM" id="MobiDB-lite"/>
    </source>
</evidence>
<evidence type="ECO:0000313" key="9">
    <source>
        <dbReference type="Proteomes" id="UP000270296"/>
    </source>
</evidence>
<keyword evidence="9" id="KW-1185">Reference proteome</keyword>
<feature type="compositionally biased region" description="Basic and acidic residues" evidence="7">
    <location>
        <begin position="20"/>
        <end position="33"/>
    </location>
</feature>
<organism evidence="10">
    <name type="scientific">Soboliphyme baturini</name>
    <dbReference type="NCBI Taxonomy" id="241478"/>
    <lineage>
        <taxon>Eukaryota</taxon>
        <taxon>Metazoa</taxon>
        <taxon>Ecdysozoa</taxon>
        <taxon>Nematoda</taxon>
        <taxon>Enoplea</taxon>
        <taxon>Dorylaimia</taxon>
        <taxon>Dioctophymatida</taxon>
        <taxon>Dioctophymatoidea</taxon>
        <taxon>Soboliphymatidae</taxon>
        <taxon>Soboliphyme</taxon>
    </lineage>
</organism>
<dbReference type="GO" id="GO:0045503">
    <property type="term" value="F:dynein light chain binding"/>
    <property type="evidence" value="ECO:0007669"/>
    <property type="project" value="TreeGrafter"/>
</dbReference>
<sequence length="644" mass="72023">MSSPSDRKAELERKKAKLAAMREEKKRKEERRRQLLSTEAGKESLIEDADKILKELGISLGHSASSEAITPTNESSSVASLSADAPLNAAAASTVKNLEIRPMVQLQKTDTLHINVPPKESVVYAKSTQTEIDTIEKDLTHLHSYEWDDEFSGGVHQPQSTTGTSPEEVFDAEASPTHIIAGLLPHIEMVKPAEVLTDEAAHTDSKTHVSEAPELSEEEKRSIMSSEEFRHFFDRSATIIERALNEEADIFKDYSKDIDKEKADYSVKMSVNRCFFDENYSKKRCITCLDFSPQYPELLAVSYDNNEDAPHEPDGIVLVWNTKFKRSTPEFYFHSQSRVMSVAWAKFHPNLLIGGTYSGRICLWDNRNNKRTPVQKSSLSANAHTHPVYCLDVVGTSNAHNLVSISTDGKLCSWNLDMLSEPQESFMLQMKQSRPVSAMCLCFPLNDVNNFFVGGEDGCMYAGCRHGSKAGITEIYEGHFGPVMGIDCHAATGGSVDFSNIVLTCSADWTVKLWNTRDQKPLYSFEDHNDYVYDVAWCPIHPAIFTCADGLGHLDLWNLNLDTELPISSMTTNDGSSFNKVLWSKSGQLLAAGNDCGHIFVYEVNEQVVNPRSIEWSEFSKTLHEFKQNQVESDEFSQAVAAIR</sequence>
<evidence type="ECO:0000256" key="6">
    <source>
        <dbReference type="ARBA" id="ARBA00023212"/>
    </source>
</evidence>
<dbReference type="InterPro" id="IPR036322">
    <property type="entry name" value="WD40_repeat_dom_sf"/>
</dbReference>
<dbReference type="Gene3D" id="2.130.10.10">
    <property type="entry name" value="YVTN repeat-like/Quinoprotein amine dehydrogenase"/>
    <property type="match status" value="2"/>
</dbReference>
<dbReference type="EMBL" id="UZAM01006621">
    <property type="protein sequence ID" value="VDO92059.1"/>
    <property type="molecule type" value="Genomic_DNA"/>
</dbReference>
<feature type="compositionally biased region" description="Basic and acidic residues" evidence="7">
    <location>
        <begin position="1"/>
        <end position="13"/>
    </location>
</feature>
<dbReference type="InterPro" id="IPR001680">
    <property type="entry name" value="WD40_rpt"/>
</dbReference>
<dbReference type="WBParaSite" id="SBAD_0000079701-mRNA-1">
    <property type="protein sequence ID" value="SBAD_0000079701-mRNA-1"/>
    <property type="gene ID" value="SBAD_0000079701"/>
</dbReference>
<keyword evidence="3" id="KW-0963">Cytoplasm</keyword>
<feature type="region of interest" description="Disordered" evidence="7">
    <location>
        <begin position="201"/>
        <end position="221"/>
    </location>
</feature>
<reference evidence="8 9" key="2">
    <citation type="submission" date="2018-11" db="EMBL/GenBank/DDBJ databases">
        <authorList>
            <consortium name="Pathogen Informatics"/>
        </authorList>
    </citation>
    <scope>NUCLEOTIDE SEQUENCE [LARGE SCALE GENOMIC DNA]</scope>
</reference>
<dbReference type="Proteomes" id="UP000270296">
    <property type="component" value="Unassembled WGS sequence"/>
</dbReference>
<dbReference type="GO" id="GO:0010970">
    <property type="term" value="P:transport along microtubule"/>
    <property type="evidence" value="ECO:0007669"/>
    <property type="project" value="TreeGrafter"/>
</dbReference>
<accession>A0A183IAY0</accession>
<evidence type="ECO:0000313" key="10">
    <source>
        <dbReference type="WBParaSite" id="SBAD_0000079701-mRNA-1"/>
    </source>
</evidence>
<evidence type="ECO:0000256" key="3">
    <source>
        <dbReference type="ARBA" id="ARBA00022490"/>
    </source>
</evidence>
<protein>
    <submittedName>
        <fullName evidence="10">WD_REPEATS_REGION domain-containing protein</fullName>
    </submittedName>
</protein>
<keyword evidence="4" id="KW-0853">WD repeat</keyword>
<feature type="region of interest" description="Disordered" evidence="7">
    <location>
        <begin position="1"/>
        <end position="41"/>
    </location>
</feature>
<keyword evidence="5" id="KW-0677">Repeat</keyword>
<dbReference type="PANTHER" id="PTHR12442:SF22">
    <property type="entry name" value="CYTOPLASMIC DYNEIN 1 INTERMEDIATE CHAIN-RELATED"/>
    <property type="match status" value="1"/>
</dbReference>
<evidence type="ECO:0000256" key="2">
    <source>
        <dbReference type="ARBA" id="ARBA00011059"/>
    </source>
</evidence>
<dbReference type="PANTHER" id="PTHR12442">
    <property type="entry name" value="DYNEIN INTERMEDIATE CHAIN"/>
    <property type="match status" value="1"/>
</dbReference>
<comment type="subcellular location">
    <subcellularLocation>
        <location evidence="1">Cytoplasm</location>
        <location evidence="1">Cytoskeleton</location>
    </subcellularLocation>
</comment>
<evidence type="ECO:0000256" key="4">
    <source>
        <dbReference type="ARBA" id="ARBA00022574"/>
    </source>
</evidence>
<dbReference type="GO" id="GO:0005868">
    <property type="term" value="C:cytoplasmic dynein complex"/>
    <property type="evidence" value="ECO:0007669"/>
    <property type="project" value="InterPro"/>
</dbReference>
<evidence type="ECO:0000256" key="1">
    <source>
        <dbReference type="ARBA" id="ARBA00004245"/>
    </source>
</evidence>